<feature type="region of interest" description="Disordered" evidence="1">
    <location>
        <begin position="30"/>
        <end position="54"/>
    </location>
</feature>
<protein>
    <submittedName>
        <fullName evidence="2">Uncharacterized protein</fullName>
    </submittedName>
</protein>
<accession>B8BKG6</accession>
<dbReference type="EMBL" id="CM000136">
    <property type="protein sequence ID" value="EEC68152.1"/>
    <property type="molecule type" value="Genomic_DNA"/>
</dbReference>
<dbReference type="HOGENOM" id="CLU_2112943_0_0_1"/>
<gene>
    <name evidence="2" type="ORF">OsI_36081</name>
</gene>
<evidence type="ECO:0000256" key="1">
    <source>
        <dbReference type="SAM" id="MobiDB-lite"/>
    </source>
</evidence>
<reference evidence="2 3" key="1">
    <citation type="journal article" date="2005" name="PLoS Biol.">
        <title>The genomes of Oryza sativa: a history of duplications.</title>
        <authorList>
            <person name="Yu J."/>
            <person name="Wang J."/>
            <person name="Lin W."/>
            <person name="Li S."/>
            <person name="Li H."/>
            <person name="Zhou J."/>
            <person name="Ni P."/>
            <person name="Dong W."/>
            <person name="Hu S."/>
            <person name="Zeng C."/>
            <person name="Zhang J."/>
            <person name="Zhang Y."/>
            <person name="Li R."/>
            <person name="Xu Z."/>
            <person name="Li S."/>
            <person name="Li X."/>
            <person name="Zheng H."/>
            <person name="Cong L."/>
            <person name="Lin L."/>
            <person name="Yin J."/>
            <person name="Geng J."/>
            <person name="Li G."/>
            <person name="Shi J."/>
            <person name="Liu J."/>
            <person name="Lv H."/>
            <person name="Li J."/>
            <person name="Wang J."/>
            <person name="Deng Y."/>
            <person name="Ran L."/>
            <person name="Shi X."/>
            <person name="Wang X."/>
            <person name="Wu Q."/>
            <person name="Li C."/>
            <person name="Ren X."/>
            <person name="Wang J."/>
            <person name="Wang X."/>
            <person name="Li D."/>
            <person name="Liu D."/>
            <person name="Zhang X."/>
            <person name="Ji Z."/>
            <person name="Zhao W."/>
            <person name="Sun Y."/>
            <person name="Zhang Z."/>
            <person name="Bao J."/>
            <person name="Han Y."/>
            <person name="Dong L."/>
            <person name="Ji J."/>
            <person name="Chen P."/>
            <person name="Wu S."/>
            <person name="Liu J."/>
            <person name="Xiao Y."/>
            <person name="Bu D."/>
            <person name="Tan J."/>
            <person name="Yang L."/>
            <person name="Ye C."/>
            <person name="Zhang J."/>
            <person name="Xu J."/>
            <person name="Zhou Y."/>
            <person name="Yu Y."/>
            <person name="Zhang B."/>
            <person name="Zhuang S."/>
            <person name="Wei H."/>
            <person name="Liu B."/>
            <person name="Lei M."/>
            <person name="Yu H."/>
            <person name="Li Y."/>
            <person name="Xu H."/>
            <person name="Wei S."/>
            <person name="He X."/>
            <person name="Fang L."/>
            <person name="Zhang Z."/>
            <person name="Zhang Y."/>
            <person name="Huang X."/>
            <person name="Su Z."/>
            <person name="Tong W."/>
            <person name="Li J."/>
            <person name="Tong Z."/>
            <person name="Li S."/>
            <person name="Ye J."/>
            <person name="Wang L."/>
            <person name="Fang L."/>
            <person name="Lei T."/>
            <person name="Chen C."/>
            <person name="Chen H."/>
            <person name="Xu Z."/>
            <person name="Li H."/>
            <person name="Huang H."/>
            <person name="Zhang F."/>
            <person name="Xu H."/>
            <person name="Li N."/>
            <person name="Zhao C."/>
            <person name="Li S."/>
            <person name="Dong L."/>
            <person name="Huang Y."/>
            <person name="Li L."/>
            <person name="Xi Y."/>
            <person name="Qi Q."/>
            <person name="Li W."/>
            <person name="Zhang B."/>
            <person name="Hu W."/>
            <person name="Zhang Y."/>
            <person name="Tian X."/>
            <person name="Jiao Y."/>
            <person name="Liang X."/>
            <person name="Jin J."/>
            <person name="Gao L."/>
            <person name="Zheng W."/>
            <person name="Hao B."/>
            <person name="Liu S."/>
            <person name="Wang W."/>
            <person name="Yuan L."/>
            <person name="Cao M."/>
            <person name="McDermott J."/>
            <person name="Samudrala R."/>
            <person name="Wang J."/>
            <person name="Wong G.K."/>
            <person name="Yang H."/>
        </authorList>
    </citation>
    <scope>NUCLEOTIDE SEQUENCE [LARGE SCALE GENOMIC DNA]</scope>
    <source>
        <strain evidence="3">cv. 93-11</strain>
    </source>
</reference>
<sequence>MSLSGRLLQPAKARAATIALTSSRWPEEELERSPASTVRFPASSKETTPRVAPAATWEHGAGRWRCWSRRSGSGRRRWCCTSRAATAHVPAIFVSIAAVARGKKGTKEEGEVKVL</sequence>
<evidence type="ECO:0000313" key="2">
    <source>
        <dbReference type="EMBL" id="EEC68152.1"/>
    </source>
</evidence>
<dbReference type="Gramene" id="BGIOSGA034008-TA">
    <property type="protein sequence ID" value="BGIOSGA034008-PA"/>
    <property type="gene ID" value="BGIOSGA034008"/>
</dbReference>
<dbReference type="AlphaFoldDB" id="B8BKG6"/>
<organism evidence="2 3">
    <name type="scientific">Oryza sativa subsp. indica</name>
    <name type="common">Rice</name>
    <dbReference type="NCBI Taxonomy" id="39946"/>
    <lineage>
        <taxon>Eukaryota</taxon>
        <taxon>Viridiplantae</taxon>
        <taxon>Streptophyta</taxon>
        <taxon>Embryophyta</taxon>
        <taxon>Tracheophyta</taxon>
        <taxon>Spermatophyta</taxon>
        <taxon>Magnoliopsida</taxon>
        <taxon>Liliopsida</taxon>
        <taxon>Poales</taxon>
        <taxon>Poaceae</taxon>
        <taxon>BOP clade</taxon>
        <taxon>Oryzoideae</taxon>
        <taxon>Oryzeae</taxon>
        <taxon>Oryzinae</taxon>
        <taxon>Oryza</taxon>
        <taxon>Oryza sativa</taxon>
    </lineage>
</organism>
<keyword evidence="3" id="KW-1185">Reference proteome</keyword>
<dbReference type="Proteomes" id="UP000007015">
    <property type="component" value="Chromosome 11"/>
</dbReference>
<proteinExistence type="predicted"/>
<name>B8BKG6_ORYSI</name>
<evidence type="ECO:0000313" key="3">
    <source>
        <dbReference type="Proteomes" id="UP000007015"/>
    </source>
</evidence>